<feature type="compositionally biased region" description="Polar residues" evidence="2">
    <location>
        <begin position="112"/>
        <end position="121"/>
    </location>
</feature>
<dbReference type="EMBL" id="PKMF04000012">
    <property type="protein sequence ID" value="KAK7859423.1"/>
    <property type="molecule type" value="Genomic_DNA"/>
</dbReference>
<feature type="compositionally biased region" description="Low complexity" evidence="2">
    <location>
        <begin position="187"/>
        <end position="197"/>
    </location>
</feature>
<feature type="coiled-coil region" evidence="1">
    <location>
        <begin position="75"/>
        <end position="109"/>
    </location>
</feature>
<sequence length="294" mass="32398">MAAVTGQREKNMIADRKWSDKKVEGDDGVRTVECLRGRLLAERQASRVAKKNAELLGNKLSSSDFFSEMCLGIKLIELENQLKEETKFMNKAEKKLKLLMKKLESLNISTISVESEQSSTSEKCEMSCTPSTSASGSRHPEEDEPKSQFSSPQISQNLEHNVSETSTPTQSHSSPSTENDFSPQGTSSASASSNANSNHDDPSHKLSPSSEDPRTDNHSCSSLKSSIVENESAHEDDVDNSLALVPLSFPMTSKTVEVKPLNESVCEVLNALRNIREEIQSSMQRRHMVRVGPI</sequence>
<gene>
    <name evidence="3" type="ORF">CFP56_005935</name>
</gene>
<feature type="region of interest" description="Disordered" evidence="2">
    <location>
        <begin position="112"/>
        <end position="222"/>
    </location>
</feature>
<evidence type="ECO:0000256" key="1">
    <source>
        <dbReference type="SAM" id="Coils"/>
    </source>
</evidence>
<keyword evidence="1" id="KW-0175">Coiled coil</keyword>
<name>A0AAW0M9G1_QUESU</name>
<protein>
    <submittedName>
        <fullName evidence="3">Uncharacterized protein</fullName>
    </submittedName>
</protein>
<reference evidence="3" key="1">
    <citation type="submission" date="2017-12" db="EMBL/GenBank/DDBJ databases">
        <authorList>
            <person name="Barbosa P."/>
            <person name="Usie A."/>
            <person name="Ramos A.M."/>
        </authorList>
    </citation>
    <scope>NUCLEOTIDE SEQUENCE</scope>
    <source>
        <strain evidence="3">HL8</strain>
        <tissue evidence="3">Leaves</tissue>
    </source>
</reference>
<feature type="compositionally biased region" description="Low complexity" evidence="2">
    <location>
        <begin position="163"/>
        <end position="178"/>
    </location>
</feature>
<evidence type="ECO:0000256" key="2">
    <source>
        <dbReference type="SAM" id="MobiDB-lite"/>
    </source>
</evidence>
<organism evidence="3">
    <name type="scientific">Quercus suber</name>
    <name type="common">Cork oak</name>
    <dbReference type="NCBI Taxonomy" id="58331"/>
    <lineage>
        <taxon>Eukaryota</taxon>
        <taxon>Viridiplantae</taxon>
        <taxon>Streptophyta</taxon>
        <taxon>Embryophyta</taxon>
        <taxon>Tracheophyta</taxon>
        <taxon>Spermatophyta</taxon>
        <taxon>Magnoliopsida</taxon>
        <taxon>eudicotyledons</taxon>
        <taxon>Gunneridae</taxon>
        <taxon>Pentapetalae</taxon>
        <taxon>rosids</taxon>
        <taxon>fabids</taxon>
        <taxon>Fagales</taxon>
        <taxon>Fagaceae</taxon>
        <taxon>Quercus</taxon>
    </lineage>
</organism>
<reference evidence="3" key="3">
    <citation type="submission" date="2023-07" db="EMBL/GenBank/DDBJ databases">
        <title>An improved reference 1 genome and first organelle genomes of Quercus suber.</title>
        <authorList>
            <consortium name="Genosuber Consortium"/>
            <person name="Usie A."/>
            <person name="Serra O."/>
            <person name="Barros P."/>
        </authorList>
    </citation>
    <scope>NUCLEOTIDE SEQUENCE</scope>
    <source>
        <strain evidence="3">HL8</strain>
        <tissue evidence="3">Leaves</tissue>
    </source>
</reference>
<dbReference type="AlphaFoldDB" id="A0AAW0M9G1"/>
<comment type="caution">
    <text evidence="3">The sequence shown here is derived from an EMBL/GenBank/DDBJ whole genome shotgun (WGS) entry which is preliminary data.</text>
</comment>
<dbReference type="PANTHER" id="PTHR33701">
    <property type="entry name" value="TRANSMEMBRANE PROTEIN"/>
    <property type="match status" value="1"/>
</dbReference>
<accession>A0AAW0M9G1</accession>
<reference evidence="3" key="2">
    <citation type="journal article" date="2018" name="Sci. Data">
        <title>The draft genome sequence of cork oak.</title>
        <authorList>
            <person name="Ramos A.M."/>
            <person name="Usie A."/>
            <person name="Barbosa P."/>
            <person name="Barros P.M."/>
            <person name="Capote T."/>
            <person name="Chaves I."/>
            <person name="Simoes F."/>
            <person name="Abreu I."/>
            <person name="Carrasquinho I."/>
            <person name="Faro C."/>
            <person name="Guimaraes J.B."/>
            <person name="Mendonca D."/>
            <person name="Nobrega F."/>
            <person name="Rodrigues L."/>
            <person name="Saibo N.J.M."/>
            <person name="Varela M.C."/>
            <person name="Egas C."/>
            <person name="Matos J."/>
            <person name="Miguel C.M."/>
            <person name="Oliveira M.M."/>
            <person name="Ricardo C.P."/>
            <person name="Goncalves S."/>
        </authorList>
    </citation>
    <scope>NUCLEOTIDE SEQUENCE [LARGE SCALE GENOMIC DNA]</scope>
    <source>
        <strain evidence="3">HL8</strain>
    </source>
</reference>
<dbReference type="PANTHER" id="PTHR33701:SF2">
    <property type="entry name" value="TRANSMEMBRANE PROTEIN"/>
    <property type="match status" value="1"/>
</dbReference>
<proteinExistence type="predicted"/>
<evidence type="ECO:0000313" key="3">
    <source>
        <dbReference type="EMBL" id="KAK7859423.1"/>
    </source>
</evidence>
<feature type="compositionally biased region" description="Polar residues" evidence="2">
    <location>
        <begin position="147"/>
        <end position="160"/>
    </location>
</feature>